<dbReference type="EMBL" id="MUEO01000030">
    <property type="protein sequence ID" value="OOE43079.1"/>
    <property type="molecule type" value="Genomic_DNA"/>
</dbReference>
<protein>
    <recommendedName>
        <fullName evidence="3">Chemotaxis methyl-accepting receptor HlyB-like 4HB MCP domain-containing protein</fullName>
    </recommendedName>
</protein>
<gene>
    <name evidence="1" type="ORF">BZG09_11680</name>
</gene>
<evidence type="ECO:0000313" key="2">
    <source>
        <dbReference type="Proteomes" id="UP000188726"/>
    </source>
</evidence>
<sequence>MMRSKQLNIMPVKRLMLVGCIALLAVGVVVTTHKITSLSDRLTSSQSKLVWYMLSLSNEYDALLTMLKRYQGGESSFDHVAVQH</sequence>
<dbReference type="AlphaFoldDB" id="A0AB36K659"/>
<comment type="caution">
    <text evidence="1">The sequence shown here is derived from an EMBL/GenBank/DDBJ whole genome shotgun (WGS) entry which is preliminary data.</text>
</comment>
<organism evidence="1 2">
    <name type="scientific">Salinivibrio kushneri</name>
    <dbReference type="NCBI Taxonomy" id="1908198"/>
    <lineage>
        <taxon>Bacteria</taxon>
        <taxon>Pseudomonadati</taxon>
        <taxon>Pseudomonadota</taxon>
        <taxon>Gammaproteobacteria</taxon>
        <taxon>Vibrionales</taxon>
        <taxon>Vibrionaceae</taxon>
        <taxon>Salinivibrio</taxon>
    </lineage>
</organism>
<dbReference type="RefSeq" id="WP_077458917.1">
    <property type="nucleotide sequence ID" value="NZ_MUEN01000037.1"/>
</dbReference>
<evidence type="ECO:0000313" key="1">
    <source>
        <dbReference type="EMBL" id="OOE43079.1"/>
    </source>
</evidence>
<accession>A0AB36K659</accession>
<name>A0AB36K659_9GAMM</name>
<evidence type="ECO:0008006" key="3">
    <source>
        <dbReference type="Google" id="ProtNLM"/>
    </source>
</evidence>
<reference evidence="1 2" key="1">
    <citation type="journal article" date="2017" name="Genome Announc.">
        <title>Draft Genome Sequences of Salinivibrio proteolyticus, Salinivibrio sharmensis, Salinivibrio siamensis, Salinivibrio costicola subsp. alcaliphilus, Salinivibrio costicola subsp. vallismortis, and 29 New Isolates Belonging to the Genus Salinivibrio.</title>
        <authorList>
            <person name="Lopez-Hermoso C."/>
            <person name="de la Haba R.R."/>
            <person name="Sanchez-Porro C."/>
            <person name="Bayliss S.C."/>
            <person name="Feil E.J."/>
            <person name="Ventosa A."/>
        </authorList>
    </citation>
    <scope>NUCLEOTIDE SEQUENCE [LARGE SCALE GENOMIC DNA]</scope>
    <source>
        <strain evidence="1 2">IC202</strain>
    </source>
</reference>
<proteinExistence type="predicted"/>
<dbReference type="Proteomes" id="UP000188726">
    <property type="component" value="Unassembled WGS sequence"/>
</dbReference>